<accession>A0A1G8TC83</accession>
<organism evidence="2 3">
    <name type="scientific">Pseudomonas abietaniphila</name>
    <dbReference type="NCBI Taxonomy" id="89065"/>
    <lineage>
        <taxon>Bacteria</taxon>
        <taxon>Pseudomonadati</taxon>
        <taxon>Pseudomonadota</taxon>
        <taxon>Gammaproteobacteria</taxon>
        <taxon>Pseudomonadales</taxon>
        <taxon>Pseudomonadaceae</taxon>
        <taxon>Pseudomonas</taxon>
    </lineage>
</organism>
<feature type="compositionally biased region" description="Polar residues" evidence="1">
    <location>
        <begin position="12"/>
        <end position="21"/>
    </location>
</feature>
<dbReference type="InterPro" id="IPR044925">
    <property type="entry name" value="His-Me_finger_sf"/>
</dbReference>
<feature type="region of interest" description="Disordered" evidence="1">
    <location>
        <begin position="1"/>
        <end position="27"/>
    </location>
</feature>
<proteinExistence type="predicted"/>
<evidence type="ECO:0000256" key="1">
    <source>
        <dbReference type="SAM" id="MobiDB-lite"/>
    </source>
</evidence>
<feature type="compositionally biased region" description="Basic residues" evidence="1">
    <location>
        <begin position="1"/>
        <end position="11"/>
    </location>
</feature>
<keyword evidence="3" id="KW-1185">Reference proteome</keyword>
<reference evidence="3" key="1">
    <citation type="submission" date="2016-10" db="EMBL/GenBank/DDBJ databases">
        <authorList>
            <person name="Varghese N."/>
            <person name="Submissions S."/>
        </authorList>
    </citation>
    <scope>NUCLEOTIDE SEQUENCE [LARGE SCALE GENOMIC DNA]</scope>
    <source>
        <strain evidence="3">ATCC 700689</strain>
    </source>
</reference>
<sequence length="111" mass="12103">MCTALSRRRSSRNVGGHTQVNHLDGNKENNSATNLEWCNGSANCIHALATDLYESARGEAIGSAVLTEAAIIEIRAMAASGRYHKDIAELFGVGRKAITKIVNRQRWKHVA</sequence>
<name>A0A1G8TC83_9PSED</name>
<dbReference type="Proteomes" id="UP000182894">
    <property type="component" value="Unassembled WGS sequence"/>
</dbReference>
<dbReference type="RefSeq" id="WP_208605235.1">
    <property type="nucleotide sequence ID" value="NZ_FNCO01000028.1"/>
</dbReference>
<dbReference type="Gene3D" id="3.90.75.20">
    <property type="match status" value="1"/>
</dbReference>
<evidence type="ECO:0000313" key="3">
    <source>
        <dbReference type="Proteomes" id="UP000182894"/>
    </source>
</evidence>
<evidence type="ECO:0000313" key="2">
    <source>
        <dbReference type="EMBL" id="SDJ38290.1"/>
    </source>
</evidence>
<evidence type="ECO:0008006" key="4">
    <source>
        <dbReference type="Google" id="ProtNLM"/>
    </source>
</evidence>
<dbReference type="SUPFAM" id="SSF54060">
    <property type="entry name" value="His-Me finger endonucleases"/>
    <property type="match status" value="1"/>
</dbReference>
<dbReference type="EMBL" id="FNCO01000028">
    <property type="protein sequence ID" value="SDJ38290.1"/>
    <property type="molecule type" value="Genomic_DNA"/>
</dbReference>
<protein>
    <recommendedName>
        <fullName evidence="4">HNH endonuclease</fullName>
    </recommendedName>
</protein>
<dbReference type="AlphaFoldDB" id="A0A1G8TC83"/>
<gene>
    <name evidence="2" type="ORF">SAMN05216605_12813</name>
</gene>